<proteinExistence type="predicted"/>
<dbReference type="AlphaFoldDB" id="A0A182ERX5"/>
<reference evidence="4" key="1">
    <citation type="submission" date="2016-06" db="UniProtKB">
        <authorList>
            <consortium name="WormBaseParasite"/>
        </authorList>
    </citation>
    <scope>IDENTIFICATION</scope>
</reference>
<dbReference type="WBParaSite" id="nOo.2.0.1.t10893-RA">
    <property type="protein sequence ID" value="nOo.2.0.1.t10893-RA"/>
    <property type="gene ID" value="nOo.2.0.1.g10893"/>
</dbReference>
<protein>
    <submittedName>
        <fullName evidence="2 4">Uncharacterized protein</fullName>
    </submittedName>
</protein>
<evidence type="ECO:0000313" key="4">
    <source>
        <dbReference type="WBParaSite" id="nOo.2.0.1.t10893-RA"/>
    </source>
</evidence>
<dbReference type="EMBL" id="UYRW01006817">
    <property type="protein sequence ID" value="VDM94620.1"/>
    <property type="molecule type" value="Genomic_DNA"/>
</dbReference>
<organism evidence="4">
    <name type="scientific">Onchocerca ochengi</name>
    <name type="common">Filarial nematode worm</name>
    <dbReference type="NCBI Taxonomy" id="42157"/>
    <lineage>
        <taxon>Eukaryota</taxon>
        <taxon>Metazoa</taxon>
        <taxon>Ecdysozoa</taxon>
        <taxon>Nematoda</taxon>
        <taxon>Chromadorea</taxon>
        <taxon>Rhabditida</taxon>
        <taxon>Spirurina</taxon>
        <taxon>Spiruromorpha</taxon>
        <taxon>Filarioidea</taxon>
        <taxon>Onchocercidae</taxon>
        <taxon>Onchocerca</taxon>
    </lineage>
</organism>
<dbReference type="Proteomes" id="UP000271087">
    <property type="component" value="Unassembled WGS sequence"/>
</dbReference>
<accession>A0A182ERX5</accession>
<evidence type="ECO:0000256" key="1">
    <source>
        <dbReference type="SAM" id="MobiDB-lite"/>
    </source>
</evidence>
<name>A0A182ERX5_ONCOC</name>
<gene>
    <name evidence="2" type="ORF">NOO_LOCUS10893</name>
</gene>
<keyword evidence="3" id="KW-1185">Reference proteome</keyword>
<evidence type="ECO:0000313" key="3">
    <source>
        <dbReference type="Proteomes" id="UP000271087"/>
    </source>
</evidence>
<sequence>MDEWMELEAEDGATQQEVVGQDEVCVTLYPPFPPPPPPPPSSPSLASSMDNHFPYSGASALSRLLMGCLGIAVDDDVGRKDGKQE</sequence>
<evidence type="ECO:0000313" key="2">
    <source>
        <dbReference type="EMBL" id="VDM94620.1"/>
    </source>
</evidence>
<feature type="region of interest" description="Disordered" evidence="1">
    <location>
        <begin position="29"/>
        <end position="48"/>
    </location>
</feature>
<feature type="compositionally biased region" description="Pro residues" evidence="1">
    <location>
        <begin position="30"/>
        <end position="42"/>
    </location>
</feature>
<reference evidence="2 3" key="2">
    <citation type="submission" date="2018-08" db="EMBL/GenBank/DDBJ databases">
        <authorList>
            <person name="Laetsch R D."/>
            <person name="Stevens L."/>
            <person name="Kumar S."/>
            <person name="Blaxter L. M."/>
        </authorList>
    </citation>
    <scope>NUCLEOTIDE SEQUENCE [LARGE SCALE GENOMIC DNA]</scope>
</reference>